<sequence>MKRIFACILAAGMFLAAGNFASAQDGRESWSYRRDYRADVEFAWMNPGQFVLSTSHGYSFGNGLYVGGGIGLGFDTVYADKTSVIIPVFAEVKYSFLDKFDSPFVSVRLGEYADCTNYGLGFYFNPAVGVDLGRFNLKLGYELQKPFAAASGAKTPRGWEDRPYSSHVKVSVGFAF</sequence>
<feature type="chain" id="PRO_5038759814" description="Outer membrane protein beta-barrel domain-containing protein" evidence="1">
    <location>
        <begin position="24"/>
        <end position="176"/>
    </location>
</feature>
<proteinExistence type="predicted"/>
<organism evidence="2 3">
    <name type="scientific">Candidatus Cryptobacteroides avistercoris</name>
    <dbReference type="NCBI Taxonomy" id="2840758"/>
    <lineage>
        <taxon>Bacteria</taxon>
        <taxon>Pseudomonadati</taxon>
        <taxon>Bacteroidota</taxon>
        <taxon>Bacteroidia</taxon>
        <taxon>Bacteroidales</taxon>
        <taxon>Candidatus Cryptobacteroides</taxon>
    </lineage>
</organism>
<gene>
    <name evidence="2" type="ORF">IAB76_05910</name>
</gene>
<evidence type="ECO:0000313" key="3">
    <source>
        <dbReference type="Proteomes" id="UP000823769"/>
    </source>
</evidence>
<dbReference type="EMBL" id="JADILW010000086">
    <property type="protein sequence ID" value="MBO8480625.1"/>
    <property type="molecule type" value="Genomic_DNA"/>
</dbReference>
<feature type="signal peptide" evidence="1">
    <location>
        <begin position="1"/>
        <end position="23"/>
    </location>
</feature>
<reference evidence="2" key="1">
    <citation type="submission" date="2020-10" db="EMBL/GenBank/DDBJ databases">
        <authorList>
            <person name="Gilroy R."/>
        </authorList>
    </citation>
    <scope>NUCLEOTIDE SEQUENCE</scope>
    <source>
        <strain evidence="2">B3-1481</strain>
    </source>
</reference>
<comment type="caution">
    <text evidence="2">The sequence shown here is derived from an EMBL/GenBank/DDBJ whole genome shotgun (WGS) entry which is preliminary data.</text>
</comment>
<name>A0A9D9IZ07_9BACT</name>
<dbReference type="AlphaFoldDB" id="A0A9D9IZ07"/>
<accession>A0A9D9IZ07</accession>
<evidence type="ECO:0000256" key="1">
    <source>
        <dbReference type="SAM" id="SignalP"/>
    </source>
</evidence>
<protein>
    <recommendedName>
        <fullName evidence="4">Outer membrane protein beta-barrel domain-containing protein</fullName>
    </recommendedName>
</protein>
<keyword evidence="1" id="KW-0732">Signal</keyword>
<evidence type="ECO:0008006" key="4">
    <source>
        <dbReference type="Google" id="ProtNLM"/>
    </source>
</evidence>
<reference evidence="2" key="2">
    <citation type="journal article" date="2021" name="PeerJ">
        <title>Extensive microbial diversity within the chicken gut microbiome revealed by metagenomics and culture.</title>
        <authorList>
            <person name="Gilroy R."/>
            <person name="Ravi A."/>
            <person name="Getino M."/>
            <person name="Pursley I."/>
            <person name="Horton D.L."/>
            <person name="Alikhan N.F."/>
            <person name="Baker D."/>
            <person name="Gharbi K."/>
            <person name="Hall N."/>
            <person name="Watson M."/>
            <person name="Adriaenssens E.M."/>
            <person name="Foster-Nyarko E."/>
            <person name="Jarju S."/>
            <person name="Secka A."/>
            <person name="Antonio M."/>
            <person name="Oren A."/>
            <person name="Chaudhuri R.R."/>
            <person name="La Ragione R."/>
            <person name="Hildebrand F."/>
            <person name="Pallen M.J."/>
        </authorList>
    </citation>
    <scope>NUCLEOTIDE SEQUENCE</scope>
    <source>
        <strain evidence="2">B3-1481</strain>
    </source>
</reference>
<evidence type="ECO:0000313" key="2">
    <source>
        <dbReference type="EMBL" id="MBO8480625.1"/>
    </source>
</evidence>
<dbReference type="Proteomes" id="UP000823769">
    <property type="component" value="Unassembled WGS sequence"/>
</dbReference>